<feature type="region of interest" description="Disordered" evidence="1">
    <location>
        <begin position="26"/>
        <end position="84"/>
    </location>
</feature>
<dbReference type="Proteomes" id="UP000267027">
    <property type="component" value="Unassembled WGS sequence"/>
</dbReference>
<proteinExistence type="predicted"/>
<reference evidence="4" key="1">
    <citation type="submission" date="2017-02" db="UniProtKB">
        <authorList>
            <consortium name="WormBaseParasite"/>
        </authorList>
    </citation>
    <scope>IDENTIFICATION</scope>
</reference>
<evidence type="ECO:0000313" key="2">
    <source>
        <dbReference type="EMBL" id="VDM61442.1"/>
    </source>
</evidence>
<organism evidence="4">
    <name type="scientific">Angiostrongylus costaricensis</name>
    <name type="common">Nematode worm</name>
    <dbReference type="NCBI Taxonomy" id="334426"/>
    <lineage>
        <taxon>Eukaryota</taxon>
        <taxon>Metazoa</taxon>
        <taxon>Ecdysozoa</taxon>
        <taxon>Nematoda</taxon>
        <taxon>Chromadorea</taxon>
        <taxon>Rhabditida</taxon>
        <taxon>Rhabditina</taxon>
        <taxon>Rhabditomorpha</taxon>
        <taxon>Strongyloidea</taxon>
        <taxon>Metastrongylidae</taxon>
        <taxon>Angiostrongylus</taxon>
    </lineage>
</organism>
<feature type="compositionally biased region" description="Basic and acidic residues" evidence="1">
    <location>
        <begin position="44"/>
        <end position="64"/>
    </location>
</feature>
<dbReference type="WBParaSite" id="ACOC_0000985601-mRNA-1">
    <property type="protein sequence ID" value="ACOC_0000985601-mRNA-1"/>
    <property type="gene ID" value="ACOC_0000985601"/>
</dbReference>
<reference evidence="2 3" key="2">
    <citation type="submission" date="2018-11" db="EMBL/GenBank/DDBJ databases">
        <authorList>
            <consortium name="Pathogen Informatics"/>
        </authorList>
    </citation>
    <scope>NUCLEOTIDE SEQUENCE [LARGE SCALE GENOMIC DNA]</scope>
    <source>
        <strain evidence="2 3">Costa Rica</strain>
    </source>
</reference>
<gene>
    <name evidence="2" type="ORF">ACOC_LOCUS9857</name>
</gene>
<dbReference type="AlphaFoldDB" id="A0A0R3PV43"/>
<sequence>MEGLSEEERLKIEAVIACAELDAAADGTPPLPVAHLPTVPSTETLRDSSERIVGRLHEEHDQEKPVVFSDYPLSQSPSAVSTKR</sequence>
<evidence type="ECO:0000256" key="1">
    <source>
        <dbReference type="SAM" id="MobiDB-lite"/>
    </source>
</evidence>
<name>A0A0R3PV43_ANGCS</name>
<protein>
    <submittedName>
        <fullName evidence="2 4">Uncharacterized protein</fullName>
    </submittedName>
</protein>
<dbReference type="EMBL" id="UYYA01004365">
    <property type="protein sequence ID" value="VDM61442.1"/>
    <property type="molecule type" value="Genomic_DNA"/>
</dbReference>
<feature type="compositionally biased region" description="Polar residues" evidence="1">
    <location>
        <begin position="72"/>
        <end position="84"/>
    </location>
</feature>
<evidence type="ECO:0000313" key="4">
    <source>
        <dbReference type="WBParaSite" id="ACOC_0000985601-mRNA-1"/>
    </source>
</evidence>
<accession>A0A0R3PV43</accession>
<dbReference type="OrthoDB" id="5876450at2759"/>
<keyword evidence="3" id="KW-1185">Reference proteome</keyword>
<evidence type="ECO:0000313" key="3">
    <source>
        <dbReference type="Proteomes" id="UP000267027"/>
    </source>
</evidence>